<feature type="compositionally biased region" description="Polar residues" evidence="3">
    <location>
        <begin position="53"/>
        <end position="62"/>
    </location>
</feature>
<evidence type="ECO:0000259" key="4">
    <source>
        <dbReference type="PROSITE" id="PS50137"/>
    </source>
</evidence>
<reference evidence="5" key="1">
    <citation type="submission" date="2021-06" db="EMBL/GenBank/DDBJ databases">
        <authorList>
            <person name="Kallberg Y."/>
            <person name="Tangrot J."/>
            <person name="Rosling A."/>
        </authorList>
    </citation>
    <scope>NUCLEOTIDE SEQUENCE</scope>
    <source>
        <strain evidence="5">BR232B</strain>
    </source>
</reference>
<dbReference type="SMART" id="SM00358">
    <property type="entry name" value="DSRM"/>
    <property type="match status" value="1"/>
</dbReference>
<feature type="domain" description="DRBM" evidence="4">
    <location>
        <begin position="293"/>
        <end position="366"/>
    </location>
</feature>
<evidence type="ECO:0000313" key="6">
    <source>
        <dbReference type="Proteomes" id="UP000789739"/>
    </source>
</evidence>
<protein>
    <submittedName>
        <fullName evidence="5">2112_t:CDS:1</fullName>
    </submittedName>
</protein>
<dbReference type="CDD" id="cd19856">
    <property type="entry name" value="DSRM_Kanadaptin"/>
    <property type="match status" value="1"/>
</dbReference>
<evidence type="ECO:0000256" key="2">
    <source>
        <dbReference type="SAM" id="Coils"/>
    </source>
</evidence>
<dbReference type="InterPro" id="IPR008984">
    <property type="entry name" value="SMAD_FHA_dom_sf"/>
</dbReference>
<organism evidence="5 6">
    <name type="scientific">Paraglomus brasilianum</name>
    <dbReference type="NCBI Taxonomy" id="144538"/>
    <lineage>
        <taxon>Eukaryota</taxon>
        <taxon>Fungi</taxon>
        <taxon>Fungi incertae sedis</taxon>
        <taxon>Mucoromycota</taxon>
        <taxon>Glomeromycotina</taxon>
        <taxon>Glomeromycetes</taxon>
        <taxon>Paraglomerales</taxon>
        <taxon>Paraglomeraceae</taxon>
        <taxon>Paraglomus</taxon>
    </lineage>
</organism>
<keyword evidence="6" id="KW-1185">Reference proteome</keyword>
<dbReference type="Proteomes" id="UP000789739">
    <property type="component" value="Unassembled WGS sequence"/>
</dbReference>
<dbReference type="GO" id="GO:0003723">
    <property type="term" value="F:RNA binding"/>
    <property type="evidence" value="ECO:0007669"/>
    <property type="project" value="UniProtKB-UniRule"/>
</dbReference>
<sequence>MSRNQQQTEATENHPNDGEVESVVATKNEKDSLDSADGSRDQAHAQEIYEVGSDQSQDTQTPFPMPGFKKKTRPAETKDLTTSPDSSKDNETPFPLPGYKKKTIVAGTVSPSPPPLPSSQSHPVAPPLNYEEPDWSDLPQDSYSMEVIKGGIILENVDLPKKKYITFGRLPICDIQMENPVYLYDLDSAHGTKVNKQRLRPRNYVELRVGDQIKFGESTRTYILQGPEPAPAVQEPEKKIETSAPRGYLPKSAIESTGVTWGFGEDAEEDDSESTEQLTSPWQRDETAYYYKDPKKALRNWLENRGFPLEFEYEEEGPIHQRNFTARVRLADVEDSYGQLYGIGTSTKKREAERIAAVDACEKLDKYGILRSGRDADAAKKTKKRKEHKPRVVQPRVETYESLTRQHEELAIKLKEARRKLSRLTVAASSKSADIAGEMDLDSYMAQIDEDINDESKAKLEAELEDLLKQDRSLLRLIELAKPMDFFTNTSGR</sequence>
<dbReference type="PROSITE" id="PS50137">
    <property type="entry name" value="DS_RBD"/>
    <property type="match status" value="1"/>
</dbReference>
<feature type="compositionally biased region" description="Basic and acidic residues" evidence="3">
    <location>
        <begin position="27"/>
        <end position="44"/>
    </location>
</feature>
<dbReference type="EMBL" id="CAJVPI010000447">
    <property type="protein sequence ID" value="CAG8536218.1"/>
    <property type="molecule type" value="Genomic_DNA"/>
</dbReference>
<evidence type="ECO:0000313" key="5">
    <source>
        <dbReference type="EMBL" id="CAG8536218.1"/>
    </source>
</evidence>
<dbReference type="Pfam" id="PF00498">
    <property type="entry name" value="FHA"/>
    <property type="match status" value="1"/>
</dbReference>
<evidence type="ECO:0000256" key="3">
    <source>
        <dbReference type="SAM" id="MobiDB-lite"/>
    </source>
</evidence>
<dbReference type="PANTHER" id="PTHR23308">
    <property type="entry name" value="NUCLEAR INHIBITOR OF PROTEIN PHOSPHATASE-1"/>
    <property type="match status" value="1"/>
</dbReference>
<gene>
    <name evidence="5" type="ORF">PBRASI_LOCUS4359</name>
</gene>
<dbReference type="Gene3D" id="2.60.200.20">
    <property type="match status" value="2"/>
</dbReference>
<dbReference type="InterPro" id="IPR000253">
    <property type="entry name" value="FHA_dom"/>
</dbReference>
<feature type="region of interest" description="Disordered" evidence="3">
    <location>
        <begin position="1"/>
        <end position="125"/>
    </location>
</feature>
<dbReference type="Gene3D" id="3.30.160.20">
    <property type="match status" value="1"/>
</dbReference>
<dbReference type="AlphaFoldDB" id="A0A9N9ANS5"/>
<feature type="coiled-coil region" evidence="2">
    <location>
        <begin position="400"/>
        <end position="427"/>
    </location>
</feature>
<name>A0A9N9ANS5_9GLOM</name>
<feature type="compositionally biased region" description="Polar residues" evidence="3">
    <location>
        <begin position="1"/>
        <end position="10"/>
    </location>
</feature>
<dbReference type="SUPFAM" id="SSF49879">
    <property type="entry name" value="SMAD/FHA domain"/>
    <property type="match status" value="1"/>
</dbReference>
<dbReference type="SUPFAM" id="SSF54768">
    <property type="entry name" value="dsRNA-binding domain-like"/>
    <property type="match status" value="1"/>
</dbReference>
<dbReference type="Pfam" id="PF00035">
    <property type="entry name" value="dsrm"/>
    <property type="match status" value="1"/>
</dbReference>
<comment type="caution">
    <text evidence="5">The sequence shown here is derived from an EMBL/GenBank/DDBJ whole genome shotgun (WGS) entry which is preliminary data.</text>
</comment>
<dbReference type="OrthoDB" id="444265at2759"/>
<keyword evidence="2" id="KW-0175">Coiled coil</keyword>
<accession>A0A9N9ANS5</accession>
<proteinExistence type="predicted"/>
<dbReference type="InterPro" id="IPR014720">
    <property type="entry name" value="dsRBD_dom"/>
</dbReference>
<keyword evidence="1" id="KW-0694">RNA-binding</keyword>
<evidence type="ECO:0000256" key="1">
    <source>
        <dbReference type="PROSITE-ProRule" id="PRU00266"/>
    </source>
</evidence>
<dbReference type="InterPro" id="IPR050923">
    <property type="entry name" value="Cell_Proc_Reg/RNA_Proc"/>
</dbReference>